<feature type="chain" id="PRO_5029865031" description="Death domain-containing protein" evidence="2">
    <location>
        <begin position="37"/>
        <end position="366"/>
    </location>
</feature>
<protein>
    <recommendedName>
        <fullName evidence="5">Death domain-containing protein</fullName>
    </recommendedName>
</protein>
<keyword evidence="2" id="KW-0732">Signal</keyword>
<name>A0A7M7NAP0_STRPU</name>
<proteinExistence type="predicted"/>
<accession>A0A7M7NAP0</accession>
<evidence type="ECO:0000256" key="2">
    <source>
        <dbReference type="SAM" id="SignalP"/>
    </source>
</evidence>
<evidence type="ECO:0000256" key="1">
    <source>
        <dbReference type="SAM" id="MobiDB-lite"/>
    </source>
</evidence>
<dbReference type="Gene3D" id="1.10.533.10">
    <property type="entry name" value="Death Domain, Fas"/>
    <property type="match status" value="3"/>
</dbReference>
<feature type="signal peptide" evidence="2">
    <location>
        <begin position="1"/>
        <end position="36"/>
    </location>
</feature>
<dbReference type="RefSeq" id="XP_030833766.1">
    <property type="nucleotide sequence ID" value="XM_030977906.1"/>
</dbReference>
<reference evidence="3" key="2">
    <citation type="submission" date="2021-01" db="UniProtKB">
        <authorList>
            <consortium name="EnsemblMetazoa"/>
        </authorList>
    </citation>
    <scope>IDENTIFICATION</scope>
</reference>
<feature type="region of interest" description="Disordered" evidence="1">
    <location>
        <begin position="227"/>
        <end position="270"/>
    </location>
</feature>
<dbReference type="PANTHER" id="PTHR24407">
    <property type="entry name" value="PROTEIN KINASE DOMAIN-CONTAINING PROTEIN"/>
    <property type="match status" value="1"/>
</dbReference>
<reference evidence="4" key="1">
    <citation type="submission" date="2015-02" db="EMBL/GenBank/DDBJ databases">
        <title>Genome sequencing for Strongylocentrotus purpuratus.</title>
        <authorList>
            <person name="Murali S."/>
            <person name="Liu Y."/>
            <person name="Vee V."/>
            <person name="English A."/>
            <person name="Wang M."/>
            <person name="Skinner E."/>
            <person name="Han Y."/>
            <person name="Muzny D.M."/>
            <person name="Worley K.C."/>
            <person name="Gibbs R.A."/>
        </authorList>
    </citation>
    <scope>NUCLEOTIDE SEQUENCE</scope>
</reference>
<dbReference type="KEGG" id="spu:105441861"/>
<dbReference type="PANTHER" id="PTHR24407:SF14">
    <property type="entry name" value="SIR2-LIKE DOMAIN-CONTAINING PROTEIN"/>
    <property type="match status" value="1"/>
</dbReference>
<evidence type="ECO:0008006" key="5">
    <source>
        <dbReference type="Google" id="ProtNLM"/>
    </source>
</evidence>
<sequence length="366" mass="40648">MYLSSRLDFCQMRRMDGFCLHYLLMILLIRSGDVESNPGPDRNVSEKEFLRLSKKIDPSFYKDVGINLDISRAELEQINERSQNASDALLTVFTRWRDKQPQGTDIRALLAEELESSGLEALSGELLAGNLVPRKIQVLLTETRNVSEKEFLKLSKKIDPSFYKEVGINLDISIAELGQIKERSQNASDALMTVFTRWRDKQPTGTDIRALLAEELERSGLEALSGILVPKHTDKTTSSPSSPNTSTSTTTTPNTAAAASTTTCTPQEGLLPSTTDFDDILVTVAKRVHKESEIDTLGKKLGFTQGDTYRYIATNNKTQSVTYVGTLQMLRDWRDGQISSTEQGALKTALELSGQIRLADDLFPSS</sequence>
<dbReference type="InParanoid" id="A0A7M7NAP0"/>
<dbReference type="InterPro" id="IPR011029">
    <property type="entry name" value="DEATH-like_dom_sf"/>
</dbReference>
<keyword evidence="4" id="KW-1185">Reference proteome</keyword>
<dbReference type="GeneID" id="105441861"/>
<dbReference type="EnsemblMetazoa" id="XM_030977906">
    <property type="protein sequence ID" value="XP_030833766"/>
    <property type="gene ID" value="LOC105441861"/>
</dbReference>
<organism evidence="3 4">
    <name type="scientific">Strongylocentrotus purpuratus</name>
    <name type="common">Purple sea urchin</name>
    <dbReference type="NCBI Taxonomy" id="7668"/>
    <lineage>
        <taxon>Eukaryota</taxon>
        <taxon>Metazoa</taxon>
        <taxon>Echinodermata</taxon>
        <taxon>Eleutherozoa</taxon>
        <taxon>Echinozoa</taxon>
        <taxon>Echinoidea</taxon>
        <taxon>Euechinoidea</taxon>
        <taxon>Echinacea</taxon>
        <taxon>Camarodonta</taxon>
        <taxon>Echinidea</taxon>
        <taxon>Strongylocentrotidae</taxon>
        <taxon>Strongylocentrotus</taxon>
    </lineage>
</organism>
<dbReference type="AlphaFoldDB" id="A0A7M7NAP0"/>
<evidence type="ECO:0000313" key="3">
    <source>
        <dbReference type="EnsemblMetazoa" id="XP_030833766"/>
    </source>
</evidence>
<dbReference type="CDD" id="cd01670">
    <property type="entry name" value="Death"/>
    <property type="match status" value="1"/>
</dbReference>
<evidence type="ECO:0000313" key="4">
    <source>
        <dbReference type="Proteomes" id="UP000007110"/>
    </source>
</evidence>
<dbReference type="OrthoDB" id="676979at2759"/>
<dbReference type="Proteomes" id="UP000007110">
    <property type="component" value="Unassembled WGS sequence"/>
</dbReference>
<feature type="compositionally biased region" description="Low complexity" evidence="1">
    <location>
        <begin position="236"/>
        <end position="266"/>
    </location>
</feature>